<keyword evidence="1" id="KW-1133">Transmembrane helix</keyword>
<dbReference type="SUPFAM" id="SSF55781">
    <property type="entry name" value="GAF domain-like"/>
    <property type="match status" value="2"/>
</dbReference>
<accession>A0A154BTT3</accession>
<dbReference type="STRING" id="1794912.AXX12_01935"/>
<dbReference type="InterPro" id="IPR003018">
    <property type="entry name" value="GAF"/>
</dbReference>
<organism evidence="3 4">
    <name type="scientific">Anaerosporomusa subterranea</name>
    <dbReference type="NCBI Taxonomy" id="1794912"/>
    <lineage>
        <taxon>Bacteria</taxon>
        <taxon>Bacillati</taxon>
        <taxon>Bacillota</taxon>
        <taxon>Negativicutes</taxon>
        <taxon>Acetonemataceae</taxon>
        <taxon>Anaerosporomusa</taxon>
    </lineage>
</organism>
<dbReference type="PANTHER" id="PTHR45138">
    <property type="entry name" value="REGULATORY COMPONENTS OF SENSORY TRANSDUCTION SYSTEM"/>
    <property type="match status" value="1"/>
</dbReference>
<sequence length="788" mass="86945">MSPLEVNSRPSKVLPLYLTAGILLLCLLGFFSPLIPADVWHTSHNVLVFPGIILGFIVFFLTWYGTIRMNGMHITILSLAILWVSVLDSAHLLTSPLFSQTSIPEKLIVWQLYWVFSRLIWACGMLYAAKTRLNGAACSTMQKAVLAFAVLLITVFTANIYLSTYLWPFAEFSRIVKTLIQLVPYSSILVQMIALFLLSAQAKNHSAYHFLSRAIVFGILTDGCFAIALHNPTGLSLVGHVFRLFAYYYLLRAVYIIVIRKPYEEVETMKDEMEALATNNEHLYQASLKQCDLMEDTLAKLGTLISSRLNLDDTYRAIADMITDMMDASQSCVALAGENRALLQVVATHGISAPPEFVPFDDSLAGAAITARKAQIVNDLTCRPELFRPQLIFSEIQAIISAPLFDGKQIIGGVEAYASEKNAFSLHDCLLLQALGRHAGAAIASARQYEETKVRLSEEQFLYQISQAAASTMDPDTILAQCLPFIMQALYADSGICLTCSNTGDLLFIKATINYECDVKEIALEHNQELAAVIRGLKPGLIAASELPGLNAKRIEGAKLLSLPLVVDHHALGVILLSWQKNQQPEQCRLSFAALMAQQIALGLEKAQLYNQVKAMALSDGLTGLANRRNFDMFLEAELRRATSLKRPLSLIMFDLDRFKSYNDTYGHLTGDKLLAQVGQILCQNVRGIDLPARYGGEEFSIILPECSNAEAMVIAEKIRQSVELSQFPDSQGSFSARITASLGIATYNPLLAPDPPSKEQIIAIADKALYRAKEEGRNRVNNATVLG</sequence>
<evidence type="ECO:0000313" key="3">
    <source>
        <dbReference type="EMBL" id="KYZ76928.1"/>
    </source>
</evidence>
<feature type="transmembrane region" description="Helical" evidence="1">
    <location>
        <begin position="12"/>
        <end position="35"/>
    </location>
</feature>
<feature type="transmembrane region" description="Helical" evidence="1">
    <location>
        <begin position="47"/>
        <end position="67"/>
    </location>
</feature>
<feature type="transmembrane region" description="Helical" evidence="1">
    <location>
        <begin position="145"/>
        <end position="167"/>
    </location>
</feature>
<keyword evidence="4" id="KW-1185">Reference proteome</keyword>
<dbReference type="GO" id="GO:0052621">
    <property type="term" value="F:diguanylate cyclase activity"/>
    <property type="evidence" value="ECO:0007669"/>
    <property type="project" value="TreeGrafter"/>
</dbReference>
<dbReference type="Pfam" id="PF13185">
    <property type="entry name" value="GAF_2"/>
    <property type="match status" value="1"/>
</dbReference>
<protein>
    <recommendedName>
        <fullName evidence="2">GGDEF domain-containing protein</fullName>
    </recommendedName>
</protein>
<feature type="transmembrane region" description="Helical" evidence="1">
    <location>
        <begin position="179"/>
        <end position="198"/>
    </location>
</feature>
<dbReference type="Pfam" id="PF17159">
    <property type="entry name" value="MASE3"/>
    <property type="match status" value="1"/>
</dbReference>
<proteinExistence type="predicted"/>
<evidence type="ECO:0000259" key="2">
    <source>
        <dbReference type="PROSITE" id="PS50887"/>
    </source>
</evidence>
<dbReference type="Gene3D" id="3.30.70.270">
    <property type="match status" value="1"/>
</dbReference>
<reference evidence="3 4" key="1">
    <citation type="submission" date="2016-02" db="EMBL/GenBank/DDBJ databases">
        <title>Anaerosporomusa subterraneum gen. nov., sp. nov., a spore-forming obligate anaerobe isolated from saprolite.</title>
        <authorList>
            <person name="Choi J.K."/>
            <person name="Shah M."/>
            <person name="Yee N."/>
        </authorList>
    </citation>
    <scope>NUCLEOTIDE SEQUENCE [LARGE SCALE GENOMIC DNA]</scope>
    <source>
        <strain evidence="3 4">RU4</strain>
    </source>
</reference>
<dbReference type="InterPro" id="IPR043128">
    <property type="entry name" value="Rev_trsase/Diguanyl_cyclase"/>
</dbReference>
<dbReference type="SUPFAM" id="SSF55073">
    <property type="entry name" value="Nucleotide cyclase"/>
    <property type="match status" value="1"/>
</dbReference>
<dbReference type="FunFam" id="3.30.70.270:FF:000001">
    <property type="entry name" value="Diguanylate cyclase domain protein"/>
    <property type="match status" value="1"/>
</dbReference>
<feature type="transmembrane region" description="Helical" evidence="1">
    <location>
        <begin position="210"/>
        <end position="229"/>
    </location>
</feature>
<dbReference type="AlphaFoldDB" id="A0A154BTT3"/>
<dbReference type="GO" id="GO:0005886">
    <property type="term" value="C:plasma membrane"/>
    <property type="evidence" value="ECO:0007669"/>
    <property type="project" value="TreeGrafter"/>
</dbReference>
<dbReference type="PANTHER" id="PTHR45138:SF9">
    <property type="entry name" value="DIGUANYLATE CYCLASE DGCM-RELATED"/>
    <property type="match status" value="1"/>
</dbReference>
<feature type="transmembrane region" description="Helical" evidence="1">
    <location>
        <begin position="74"/>
        <end position="93"/>
    </location>
</feature>
<dbReference type="InterPro" id="IPR029016">
    <property type="entry name" value="GAF-like_dom_sf"/>
</dbReference>
<dbReference type="OrthoDB" id="9783388at2"/>
<dbReference type="InterPro" id="IPR029787">
    <property type="entry name" value="Nucleotide_cyclase"/>
</dbReference>
<keyword evidence="1" id="KW-0472">Membrane</keyword>
<comment type="caution">
    <text evidence="3">The sequence shown here is derived from an EMBL/GenBank/DDBJ whole genome shotgun (WGS) entry which is preliminary data.</text>
</comment>
<dbReference type="SMART" id="SM00065">
    <property type="entry name" value="GAF"/>
    <property type="match status" value="2"/>
</dbReference>
<dbReference type="Proteomes" id="UP000076268">
    <property type="component" value="Unassembled WGS sequence"/>
</dbReference>
<dbReference type="Pfam" id="PF00990">
    <property type="entry name" value="GGDEF"/>
    <property type="match status" value="1"/>
</dbReference>
<name>A0A154BTT3_ANASB</name>
<gene>
    <name evidence="3" type="ORF">AXX12_01935</name>
</gene>
<dbReference type="InterPro" id="IPR050469">
    <property type="entry name" value="Diguanylate_Cyclase"/>
</dbReference>
<dbReference type="CDD" id="cd01949">
    <property type="entry name" value="GGDEF"/>
    <property type="match status" value="1"/>
</dbReference>
<dbReference type="InterPro" id="IPR000160">
    <property type="entry name" value="GGDEF_dom"/>
</dbReference>
<dbReference type="Pfam" id="PF13492">
    <property type="entry name" value="GAF_3"/>
    <property type="match status" value="1"/>
</dbReference>
<dbReference type="GO" id="GO:1902201">
    <property type="term" value="P:negative regulation of bacterial-type flagellum-dependent cell motility"/>
    <property type="evidence" value="ECO:0007669"/>
    <property type="project" value="TreeGrafter"/>
</dbReference>
<dbReference type="Gene3D" id="3.30.450.40">
    <property type="match status" value="2"/>
</dbReference>
<dbReference type="NCBIfam" id="TIGR00254">
    <property type="entry name" value="GGDEF"/>
    <property type="match status" value="1"/>
</dbReference>
<evidence type="ECO:0000256" key="1">
    <source>
        <dbReference type="SAM" id="Phobius"/>
    </source>
</evidence>
<feature type="domain" description="GGDEF" evidence="2">
    <location>
        <begin position="647"/>
        <end position="786"/>
    </location>
</feature>
<dbReference type="RefSeq" id="WP_082816688.1">
    <property type="nucleotide sequence ID" value="NZ_LSGP01000013.1"/>
</dbReference>
<dbReference type="EMBL" id="LSGP01000013">
    <property type="protein sequence ID" value="KYZ76928.1"/>
    <property type="molecule type" value="Genomic_DNA"/>
</dbReference>
<dbReference type="PROSITE" id="PS50887">
    <property type="entry name" value="GGDEF"/>
    <property type="match status" value="1"/>
</dbReference>
<dbReference type="InterPro" id="IPR033425">
    <property type="entry name" value="MASE3"/>
</dbReference>
<evidence type="ECO:0000313" key="4">
    <source>
        <dbReference type="Proteomes" id="UP000076268"/>
    </source>
</evidence>
<keyword evidence="1" id="KW-0812">Transmembrane</keyword>
<feature type="transmembrane region" description="Helical" evidence="1">
    <location>
        <begin position="113"/>
        <end position="133"/>
    </location>
</feature>
<dbReference type="SMART" id="SM00267">
    <property type="entry name" value="GGDEF"/>
    <property type="match status" value="1"/>
</dbReference>
<dbReference type="GO" id="GO:0043709">
    <property type="term" value="P:cell adhesion involved in single-species biofilm formation"/>
    <property type="evidence" value="ECO:0007669"/>
    <property type="project" value="TreeGrafter"/>
</dbReference>